<comment type="caution">
    <text evidence="2">The sequence shown here is derived from an EMBL/GenBank/DDBJ whole genome shotgun (WGS) entry which is preliminary data.</text>
</comment>
<evidence type="ECO:0000313" key="2">
    <source>
        <dbReference type="EMBL" id="KAL1198955.1"/>
    </source>
</evidence>
<dbReference type="AlphaFoldDB" id="A0ABD1AGT3"/>
<feature type="region of interest" description="Disordered" evidence="1">
    <location>
        <begin position="1"/>
        <end position="36"/>
    </location>
</feature>
<evidence type="ECO:0000313" key="3">
    <source>
        <dbReference type="Proteomes" id="UP001558713"/>
    </source>
</evidence>
<keyword evidence="3" id="KW-1185">Reference proteome</keyword>
<dbReference type="PANTHER" id="PTHR12960">
    <property type="entry name" value="GLE-1-RELATED"/>
    <property type="match status" value="1"/>
</dbReference>
<dbReference type="Proteomes" id="UP001558713">
    <property type="component" value="Unassembled WGS sequence"/>
</dbReference>
<dbReference type="PANTHER" id="PTHR12960:SF0">
    <property type="entry name" value="MRNA EXPORT FACTOR GLE1"/>
    <property type="match status" value="1"/>
</dbReference>
<evidence type="ECO:0000256" key="1">
    <source>
        <dbReference type="SAM" id="MobiDB-lite"/>
    </source>
</evidence>
<name>A0ABD1AGT3_CARAN</name>
<organism evidence="2 3">
    <name type="scientific">Cardamine amara subsp. amara</name>
    <dbReference type="NCBI Taxonomy" id="228776"/>
    <lineage>
        <taxon>Eukaryota</taxon>
        <taxon>Viridiplantae</taxon>
        <taxon>Streptophyta</taxon>
        <taxon>Embryophyta</taxon>
        <taxon>Tracheophyta</taxon>
        <taxon>Spermatophyta</taxon>
        <taxon>Magnoliopsida</taxon>
        <taxon>eudicotyledons</taxon>
        <taxon>Gunneridae</taxon>
        <taxon>Pentapetalae</taxon>
        <taxon>rosids</taxon>
        <taxon>malvids</taxon>
        <taxon>Brassicales</taxon>
        <taxon>Brassicaceae</taxon>
        <taxon>Cardamineae</taxon>
        <taxon>Cardamine</taxon>
    </lineage>
</organism>
<sequence>MRVVFEPRFPKSIDGISTSPKPNWNDEEEEEEDHSQICTARKRFAAFAYDELYLSDESDDEFDYKPEYMMNKVINDYQTKIKEAIRNQVSVLETELMNEIKTYRSSIARIEKYHENRREVAEALDTHLTTIKREHEAKSQIEERKIRQEKALQL</sequence>
<protein>
    <submittedName>
        <fullName evidence="2">mRNA export factor GLE1</fullName>
    </submittedName>
</protein>
<proteinExistence type="predicted"/>
<gene>
    <name evidence="2" type="ORF">V5N11_004923</name>
</gene>
<dbReference type="EMBL" id="JBANAX010000656">
    <property type="protein sequence ID" value="KAL1198955.1"/>
    <property type="molecule type" value="Genomic_DNA"/>
</dbReference>
<reference evidence="2 3" key="1">
    <citation type="submission" date="2024-04" db="EMBL/GenBank/DDBJ databases">
        <title>Genome assembly C_amara_ONT_v2.</title>
        <authorList>
            <person name="Yant L."/>
            <person name="Moore C."/>
            <person name="Slenker M."/>
        </authorList>
    </citation>
    <scope>NUCLEOTIDE SEQUENCE [LARGE SCALE GENOMIC DNA]</scope>
    <source>
        <tissue evidence="2">Leaf</tissue>
    </source>
</reference>
<dbReference type="InterPro" id="IPR012476">
    <property type="entry name" value="GLE1"/>
</dbReference>
<accession>A0ABD1AGT3</accession>